<accession>A0AAD4BHY5</accession>
<gene>
    <name evidence="1" type="ORF">L210DRAFT_3416254</name>
</gene>
<dbReference type="AlphaFoldDB" id="A0AAD4BHY5"/>
<dbReference type="EMBL" id="WHUW01000050">
    <property type="protein sequence ID" value="KAF8431484.1"/>
    <property type="molecule type" value="Genomic_DNA"/>
</dbReference>
<evidence type="ECO:0000313" key="1">
    <source>
        <dbReference type="EMBL" id="KAF8431484.1"/>
    </source>
</evidence>
<sequence length="182" mass="21170">FIPQTIYTQYTGADWQQYVRDVEFHETIFFYSNSLGISLDETLNHRVWRLKNKDDRMLVGCGPSVSIRIQACIRALPWSASYPSWSKHIPTMDFKTPKGQITRAKLAKSIATCVRHFIESMQDNPMEAGSDRRWKVGERHIKAEDLILVSLHQVTKRSWQPQLRLRRSILSFPSTSTVPTYQ</sequence>
<keyword evidence="2" id="KW-1185">Reference proteome</keyword>
<dbReference type="Proteomes" id="UP001194468">
    <property type="component" value="Unassembled WGS sequence"/>
</dbReference>
<reference evidence="1" key="1">
    <citation type="submission" date="2019-10" db="EMBL/GenBank/DDBJ databases">
        <authorList>
            <consortium name="DOE Joint Genome Institute"/>
            <person name="Kuo A."/>
            <person name="Miyauchi S."/>
            <person name="Kiss E."/>
            <person name="Drula E."/>
            <person name="Kohler A."/>
            <person name="Sanchez-Garcia M."/>
            <person name="Andreopoulos B."/>
            <person name="Barry K.W."/>
            <person name="Bonito G."/>
            <person name="Buee M."/>
            <person name="Carver A."/>
            <person name="Chen C."/>
            <person name="Cichocki N."/>
            <person name="Clum A."/>
            <person name="Culley D."/>
            <person name="Crous P.W."/>
            <person name="Fauchery L."/>
            <person name="Girlanda M."/>
            <person name="Hayes R."/>
            <person name="Keri Z."/>
            <person name="LaButti K."/>
            <person name="Lipzen A."/>
            <person name="Lombard V."/>
            <person name="Magnuson J."/>
            <person name="Maillard F."/>
            <person name="Morin E."/>
            <person name="Murat C."/>
            <person name="Nolan M."/>
            <person name="Ohm R."/>
            <person name="Pangilinan J."/>
            <person name="Pereira M."/>
            <person name="Perotto S."/>
            <person name="Peter M."/>
            <person name="Riley R."/>
            <person name="Sitrit Y."/>
            <person name="Stielow B."/>
            <person name="Szollosi G."/>
            <person name="Zifcakova L."/>
            <person name="Stursova M."/>
            <person name="Spatafora J.W."/>
            <person name="Tedersoo L."/>
            <person name="Vaario L.-M."/>
            <person name="Yamada A."/>
            <person name="Yan M."/>
            <person name="Wang P."/>
            <person name="Xu J."/>
            <person name="Bruns T."/>
            <person name="Baldrian P."/>
            <person name="Vilgalys R."/>
            <person name="Henrissat B."/>
            <person name="Grigoriev I.V."/>
            <person name="Hibbett D."/>
            <person name="Nagy L.G."/>
            <person name="Martin F.M."/>
        </authorList>
    </citation>
    <scope>NUCLEOTIDE SEQUENCE</scope>
    <source>
        <strain evidence="1">BED1</strain>
    </source>
</reference>
<name>A0AAD4BHY5_BOLED</name>
<evidence type="ECO:0000313" key="2">
    <source>
        <dbReference type="Proteomes" id="UP001194468"/>
    </source>
</evidence>
<proteinExistence type="predicted"/>
<organism evidence="1 2">
    <name type="scientific">Boletus edulis BED1</name>
    <dbReference type="NCBI Taxonomy" id="1328754"/>
    <lineage>
        <taxon>Eukaryota</taxon>
        <taxon>Fungi</taxon>
        <taxon>Dikarya</taxon>
        <taxon>Basidiomycota</taxon>
        <taxon>Agaricomycotina</taxon>
        <taxon>Agaricomycetes</taxon>
        <taxon>Agaricomycetidae</taxon>
        <taxon>Boletales</taxon>
        <taxon>Boletineae</taxon>
        <taxon>Boletaceae</taxon>
        <taxon>Boletoideae</taxon>
        <taxon>Boletus</taxon>
    </lineage>
</organism>
<comment type="caution">
    <text evidence="1">The sequence shown here is derived from an EMBL/GenBank/DDBJ whole genome shotgun (WGS) entry which is preliminary data.</text>
</comment>
<reference evidence="1" key="2">
    <citation type="journal article" date="2020" name="Nat. Commun.">
        <title>Large-scale genome sequencing of mycorrhizal fungi provides insights into the early evolution of symbiotic traits.</title>
        <authorList>
            <person name="Miyauchi S."/>
            <person name="Kiss E."/>
            <person name="Kuo A."/>
            <person name="Drula E."/>
            <person name="Kohler A."/>
            <person name="Sanchez-Garcia M."/>
            <person name="Morin E."/>
            <person name="Andreopoulos B."/>
            <person name="Barry K.W."/>
            <person name="Bonito G."/>
            <person name="Buee M."/>
            <person name="Carver A."/>
            <person name="Chen C."/>
            <person name="Cichocki N."/>
            <person name="Clum A."/>
            <person name="Culley D."/>
            <person name="Crous P.W."/>
            <person name="Fauchery L."/>
            <person name="Girlanda M."/>
            <person name="Hayes R.D."/>
            <person name="Keri Z."/>
            <person name="LaButti K."/>
            <person name="Lipzen A."/>
            <person name="Lombard V."/>
            <person name="Magnuson J."/>
            <person name="Maillard F."/>
            <person name="Murat C."/>
            <person name="Nolan M."/>
            <person name="Ohm R.A."/>
            <person name="Pangilinan J."/>
            <person name="Pereira M.F."/>
            <person name="Perotto S."/>
            <person name="Peter M."/>
            <person name="Pfister S."/>
            <person name="Riley R."/>
            <person name="Sitrit Y."/>
            <person name="Stielow J.B."/>
            <person name="Szollosi G."/>
            <person name="Zifcakova L."/>
            <person name="Stursova M."/>
            <person name="Spatafora J.W."/>
            <person name="Tedersoo L."/>
            <person name="Vaario L.M."/>
            <person name="Yamada A."/>
            <person name="Yan M."/>
            <person name="Wang P."/>
            <person name="Xu J."/>
            <person name="Bruns T."/>
            <person name="Baldrian P."/>
            <person name="Vilgalys R."/>
            <person name="Dunand C."/>
            <person name="Henrissat B."/>
            <person name="Grigoriev I.V."/>
            <person name="Hibbett D."/>
            <person name="Nagy L.G."/>
            <person name="Martin F.M."/>
        </authorList>
    </citation>
    <scope>NUCLEOTIDE SEQUENCE</scope>
    <source>
        <strain evidence="1">BED1</strain>
    </source>
</reference>
<protein>
    <submittedName>
        <fullName evidence="1">Uncharacterized protein</fullName>
    </submittedName>
</protein>
<feature type="non-terminal residue" evidence="1">
    <location>
        <position position="182"/>
    </location>
</feature>